<reference evidence="2" key="1">
    <citation type="submission" date="2021-02" db="EMBL/GenBank/DDBJ databases">
        <authorList>
            <person name="Nowell W R."/>
        </authorList>
    </citation>
    <scope>NUCLEOTIDE SEQUENCE</scope>
</reference>
<gene>
    <name evidence="2" type="ORF">XAT740_LOCUS16567</name>
</gene>
<protein>
    <recommendedName>
        <fullName evidence="4">Replication protein A OB domain-containing protein</fullName>
    </recommendedName>
</protein>
<feature type="compositionally biased region" description="Basic and acidic residues" evidence="1">
    <location>
        <begin position="75"/>
        <end position="90"/>
    </location>
</feature>
<sequence>MPRAKKTIKTNQRRKKSGRNQPSSQSITVTPDSDLLFLTCLVSNIRHTRQRTKAERRRQSPDTRHQKNHVPTNNDHARSTEQRKSPEVEHFSSTITISSQSSQSSLSHPELDQSAFHSNLHNEVDRNKSSHSLINQRTSHEISNITRPNLTTNETIHNQQQNIESNSPAIDTFTNVNDDPSASNRQTSITTYFAPIDEQFQRIVDLNEHSTNFRIRSKIIYLSNVRHFGSNKVIDGILSDASGEIKFVAFNDQGERVTTSFKVNENITLENGEIAIANPRYRTPFSRFEIRICPSTVIRIYQSNSFNPLIQINRKPLHEVLPMSHGALVDVEGTVILDRGLISSTGHDATNHIIRRTFKITDDTSTINVTAWNEKTDEIPENIMNKTIRIRNGKINYYNDYVSINASSQTIIQFID</sequence>
<organism evidence="2 3">
    <name type="scientific">Adineta ricciae</name>
    <name type="common">Rotifer</name>
    <dbReference type="NCBI Taxonomy" id="249248"/>
    <lineage>
        <taxon>Eukaryota</taxon>
        <taxon>Metazoa</taxon>
        <taxon>Spiralia</taxon>
        <taxon>Gnathifera</taxon>
        <taxon>Rotifera</taxon>
        <taxon>Eurotatoria</taxon>
        <taxon>Bdelloidea</taxon>
        <taxon>Adinetida</taxon>
        <taxon>Adinetidae</taxon>
        <taxon>Adineta</taxon>
    </lineage>
</organism>
<dbReference type="EMBL" id="CAJNOR010001059">
    <property type="protein sequence ID" value="CAF1066436.1"/>
    <property type="molecule type" value="Genomic_DNA"/>
</dbReference>
<proteinExistence type="predicted"/>
<feature type="compositionally biased region" description="Low complexity" evidence="1">
    <location>
        <begin position="92"/>
        <end position="105"/>
    </location>
</feature>
<evidence type="ECO:0000256" key="1">
    <source>
        <dbReference type="SAM" id="MobiDB-lite"/>
    </source>
</evidence>
<dbReference type="Gene3D" id="2.40.50.140">
    <property type="entry name" value="Nucleic acid-binding proteins"/>
    <property type="match status" value="2"/>
</dbReference>
<feature type="region of interest" description="Disordered" evidence="1">
    <location>
        <begin position="1"/>
        <end position="29"/>
    </location>
</feature>
<dbReference type="AlphaFoldDB" id="A0A814LIZ8"/>
<evidence type="ECO:0000313" key="2">
    <source>
        <dbReference type="EMBL" id="CAF1066436.1"/>
    </source>
</evidence>
<name>A0A814LIZ8_ADIRI</name>
<keyword evidence="3" id="KW-1185">Reference proteome</keyword>
<feature type="region of interest" description="Disordered" evidence="1">
    <location>
        <begin position="48"/>
        <end position="111"/>
    </location>
</feature>
<comment type="caution">
    <text evidence="2">The sequence shown here is derived from an EMBL/GenBank/DDBJ whole genome shotgun (WGS) entry which is preliminary data.</text>
</comment>
<evidence type="ECO:0000313" key="3">
    <source>
        <dbReference type="Proteomes" id="UP000663828"/>
    </source>
</evidence>
<dbReference type="Proteomes" id="UP000663828">
    <property type="component" value="Unassembled WGS sequence"/>
</dbReference>
<feature type="region of interest" description="Disordered" evidence="1">
    <location>
        <begin position="162"/>
        <end position="185"/>
    </location>
</feature>
<feature type="compositionally biased region" description="Basic residues" evidence="1">
    <location>
        <begin position="1"/>
        <end position="18"/>
    </location>
</feature>
<dbReference type="InterPro" id="IPR012340">
    <property type="entry name" value="NA-bd_OB-fold"/>
</dbReference>
<feature type="region of interest" description="Disordered" evidence="1">
    <location>
        <begin position="126"/>
        <end position="148"/>
    </location>
</feature>
<feature type="compositionally biased region" description="Polar residues" evidence="1">
    <location>
        <begin position="130"/>
        <end position="148"/>
    </location>
</feature>
<feature type="compositionally biased region" description="Polar residues" evidence="1">
    <location>
        <begin position="19"/>
        <end position="29"/>
    </location>
</feature>
<evidence type="ECO:0008006" key="4">
    <source>
        <dbReference type="Google" id="ProtNLM"/>
    </source>
</evidence>
<accession>A0A814LIZ8</accession>
<dbReference type="SUPFAM" id="SSF50249">
    <property type="entry name" value="Nucleic acid-binding proteins"/>
    <property type="match status" value="2"/>
</dbReference>